<feature type="non-terminal residue" evidence="1">
    <location>
        <position position="116"/>
    </location>
</feature>
<accession>A0A6J4MN66</accession>
<protein>
    <submittedName>
        <fullName evidence="1">Uncharacterized protein</fullName>
    </submittedName>
</protein>
<evidence type="ECO:0000313" key="1">
    <source>
        <dbReference type="EMBL" id="CAA9361757.1"/>
    </source>
</evidence>
<reference evidence="1" key="1">
    <citation type="submission" date="2020-02" db="EMBL/GenBank/DDBJ databases">
        <authorList>
            <person name="Meier V. D."/>
        </authorList>
    </citation>
    <scope>NUCLEOTIDE SEQUENCE</scope>
    <source>
        <strain evidence="1">AVDCRST_MAG11</strain>
    </source>
</reference>
<dbReference type="EMBL" id="CADCTU010000890">
    <property type="protein sequence ID" value="CAA9361757.1"/>
    <property type="molecule type" value="Genomic_DNA"/>
</dbReference>
<gene>
    <name evidence="1" type="ORF">AVDCRST_MAG11-4169</name>
</gene>
<sequence>MTPWRDGGTPAPVPLPFLHGRYDVLPGMARLAAPAGGNAGFFVLDGHARAYLAEKLRLLAARGERHRGAAPGADPGPLGAILWETLRAVGAEHPAWLEETPRGLVARALGLRYSLA</sequence>
<name>A0A6J4MN66_9BACT</name>
<organism evidence="1">
    <name type="scientific">uncultured Gemmatimonadaceae bacterium</name>
    <dbReference type="NCBI Taxonomy" id="246130"/>
    <lineage>
        <taxon>Bacteria</taxon>
        <taxon>Pseudomonadati</taxon>
        <taxon>Gemmatimonadota</taxon>
        <taxon>Gemmatimonadia</taxon>
        <taxon>Gemmatimonadales</taxon>
        <taxon>Gemmatimonadaceae</taxon>
        <taxon>environmental samples</taxon>
    </lineage>
</organism>
<dbReference type="AlphaFoldDB" id="A0A6J4MN66"/>
<proteinExistence type="predicted"/>